<accession>A0ABN6J012</accession>
<gene>
    <name evidence="3" type="ORF">psyc5s11_37710</name>
</gene>
<dbReference type="SMART" id="SM00047">
    <property type="entry name" value="LYZ2"/>
    <property type="match status" value="1"/>
</dbReference>
<dbReference type="Gene3D" id="1.10.530.10">
    <property type="match status" value="1"/>
</dbReference>
<dbReference type="RefSeq" id="WP_224034028.1">
    <property type="nucleotide sequence ID" value="NZ_AP024849.1"/>
</dbReference>
<reference evidence="4" key="1">
    <citation type="submission" date="2021-07" db="EMBL/GenBank/DDBJ databases">
        <title>Complete genome sequencing of a Clostridium isolate.</title>
        <authorList>
            <person name="Ueki A."/>
            <person name="Tonouchi A."/>
        </authorList>
    </citation>
    <scope>NUCLEOTIDE SEQUENCE [LARGE SCALE GENOMIC DNA]</scope>
    <source>
        <strain evidence="4">C5S11</strain>
    </source>
</reference>
<evidence type="ECO:0000259" key="2">
    <source>
        <dbReference type="SMART" id="SM00047"/>
    </source>
</evidence>
<keyword evidence="4" id="KW-1185">Reference proteome</keyword>
<dbReference type="PANTHER" id="PTHR33308:SF9">
    <property type="entry name" value="PEPTIDOGLYCAN HYDROLASE FLGJ"/>
    <property type="match status" value="1"/>
</dbReference>
<feature type="domain" description="Mannosyl-glycoprotein endo-beta-N-acetylglucosamidase-like" evidence="2">
    <location>
        <begin position="148"/>
        <end position="310"/>
    </location>
</feature>
<dbReference type="EMBL" id="AP024849">
    <property type="protein sequence ID" value="BCZ47704.1"/>
    <property type="molecule type" value="Genomic_DNA"/>
</dbReference>
<protein>
    <submittedName>
        <fullName evidence="3">Mannosyl-glycoprotein endo-beta-N-acetylglucosamidase</fullName>
    </submittedName>
</protein>
<proteinExistence type="predicted"/>
<evidence type="ECO:0000256" key="1">
    <source>
        <dbReference type="ARBA" id="ARBA00022801"/>
    </source>
</evidence>
<evidence type="ECO:0000313" key="3">
    <source>
        <dbReference type="EMBL" id="BCZ47704.1"/>
    </source>
</evidence>
<keyword evidence="1" id="KW-0378">Hydrolase</keyword>
<dbReference type="InterPro" id="IPR051056">
    <property type="entry name" value="Glycosyl_Hydrolase_73"/>
</dbReference>
<sequence>MAKRKRKKNFMKTIIKIIALCFALFIGLGFYISYTEKYKNINMKELDTKIYIQAADKESTGKLQVNWQYMAAIDGVRYKNDFSKVTDRSVNDLATMFLEKNSTSTKIKNNPYKLVDLDVVLNKLDFDEKQKEKVNNYIENLKYTGFTKISLNDPSKQQFIQDLYTEAADVYDKYGVLPSITISQAILESGWGKSDLSTKAKNLFGIKADTSWKGKKINMNTSEYYNKKIVDNFRVYNSNKESVKDYGEFLKNNKRYKQSGVFQAVHYLDQAMALEKAGYSTVENEKGEEIYSDLLIEIIQEQNLQLLDYECEINYFKSSK</sequence>
<dbReference type="PANTHER" id="PTHR33308">
    <property type="entry name" value="PEPTIDOGLYCAN HYDROLASE FLGJ"/>
    <property type="match status" value="1"/>
</dbReference>
<dbReference type="Proteomes" id="UP000824633">
    <property type="component" value="Chromosome"/>
</dbReference>
<evidence type="ECO:0000313" key="4">
    <source>
        <dbReference type="Proteomes" id="UP000824633"/>
    </source>
</evidence>
<organism evidence="3 4">
    <name type="scientific">Clostridium gelidum</name>
    <dbReference type="NCBI Taxonomy" id="704125"/>
    <lineage>
        <taxon>Bacteria</taxon>
        <taxon>Bacillati</taxon>
        <taxon>Bacillota</taxon>
        <taxon>Clostridia</taxon>
        <taxon>Eubacteriales</taxon>
        <taxon>Clostridiaceae</taxon>
        <taxon>Clostridium</taxon>
    </lineage>
</organism>
<dbReference type="InterPro" id="IPR002901">
    <property type="entry name" value="MGlyc_endo_b_GlcNAc-like_dom"/>
</dbReference>
<name>A0ABN6J012_9CLOT</name>
<dbReference type="Pfam" id="PF01832">
    <property type="entry name" value="Glucosaminidase"/>
    <property type="match status" value="1"/>
</dbReference>